<feature type="transmembrane region" description="Helical" evidence="1">
    <location>
        <begin position="45"/>
        <end position="62"/>
    </location>
</feature>
<keyword evidence="1" id="KW-1133">Transmembrane helix</keyword>
<evidence type="ECO:0000256" key="1">
    <source>
        <dbReference type="SAM" id="Phobius"/>
    </source>
</evidence>
<name>A0ABS9KIP9_9BACT</name>
<dbReference type="EMBL" id="JAKLWS010000041">
    <property type="protein sequence ID" value="MCG2590727.1"/>
    <property type="molecule type" value="Genomic_DNA"/>
</dbReference>
<reference evidence="2" key="2">
    <citation type="submission" date="2024-05" db="EMBL/GenBank/DDBJ databases">
        <title>Rhodohalobacter halophilus gen. nov., sp. nov., a moderately halophilic member of the family Balneolaceae.</title>
        <authorList>
            <person name="Xia J."/>
        </authorList>
    </citation>
    <scope>NUCLEOTIDE SEQUENCE</scope>
    <source>
        <strain evidence="2">WB101</strain>
    </source>
</reference>
<keyword evidence="1" id="KW-0472">Membrane</keyword>
<evidence type="ECO:0000313" key="3">
    <source>
        <dbReference type="Proteomes" id="UP001165366"/>
    </source>
</evidence>
<dbReference type="Proteomes" id="UP001165366">
    <property type="component" value="Unassembled WGS sequence"/>
</dbReference>
<keyword evidence="3" id="KW-1185">Reference proteome</keyword>
<keyword evidence="1" id="KW-0812">Transmembrane</keyword>
<feature type="transmembrane region" description="Helical" evidence="1">
    <location>
        <begin position="21"/>
        <end position="39"/>
    </location>
</feature>
<protein>
    <submittedName>
        <fullName evidence="2">Uncharacterized protein</fullName>
    </submittedName>
</protein>
<feature type="transmembrane region" description="Helical" evidence="1">
    <location>
        <begin position="92"/>
        <end position="113"/>
    </location>
</feature>
<sequence length="138" mass="16104">MRFSDYLTLSYLYKLLDSNKIGVGILAFSFLFIFTMNLATLLTTVLIAIAIPFSLYMLLVLYMHRKRGWIYGFIIVMGISFIPLFLSNDNLLLLALKFTPLLTFVLYTMALRLKVGEWLMEMEHEREMTDLLNKITKN</sequence>
<accession>A0ABS9KIP9</accession>
<feature type="transmembrane region" description="Helical" evidence="1">
    <location>
        <begin position="69"/>
        <end position="86"/>
    </location>
</feature>
<reference evidence="2" key="1">
    <citation type="submission" date="2022-01" db="EMBL/GenBank/DDBJ databases">
        <authorList>
            <person name="Wang Y."/>
        </authorList>
    </citation>
    <scope>NUCLEOTIDE SEQUENCE</scope>
    <source>
        <strain evidence="2">WB101</strain>
    </source>
</reference>
<evidence type="ECO:0000313" key="2">
    <source>
        <dbReference type="EMBL" id="MCG2590727.1"/>
    </source>
</evidence>
<proteinExistence type="predicted"/>
<gene>
    <name evidence="2" type="ORF">L6773_19290</name>
</gene>
<organism evidence="2 3">
    <name type="scientific">Rhodohalobacter sulfatireducens</name>
    <dbReference type="NCBI Taxonomy" id="2911366"/>
    <lineage>
        <taxon>Bacteria</taxon>
        <taxon>Pseudomonadati</taxon>
        <taxon>Balneolota</taxon>
        <taxon>Balneolia</taxon>
        <taxon>Balneolales</taxon>
        <taxon>Balneolaceae</taxon>
        <taxon>Rhodohalobacter</taxon>
    </lineage>
</organism>
<comment type="caution">
    <text evidence="2">The sequence shown here is derived from an EMBL/GenBank/DDBJ whole genome shotgun (WGS) entry which is preliminary data.</text>
</comment>
<dbReference type="RefSeq" id="WP_237856191.1">
    <property type="nucleotide sequence ID" value="NZ_JAKLWS010000041.1"/>
</dbReference>